<name>A0A061EK93_THECC</name>
<dbReference type="Gramene" id="EOY02674">
    <property type="protein sequence ID" value="EOY02674"/>
    <property type="gene ID" value="TCM_017083"/>
</dbReference>
<dbReference type="HOGENOM" id="CLU_1241994_0_0_1"/>
<dbReference type="InParanoid" id="A0A061EK93"/>
<gene>
    <name evidence="2" type="ORF">TCM_017083</name>
</gene>
<accession>A0A061EK93</accession>
<keyword evidence="3" id="KW-1185">Reference proteome</keyword>
<proteinExistence type="predicted"/>
<sequence>MAENWEEMDQEQEQEQEQSRQLLEQIYATFDPKDIDGFLNMYIGIIPMVATNIHDLDTFNVMNQVAQQKNASIDILKKKPVVISELADHQTRVDKLCKQIDDIAVRLAGYHYNSARLHFLQRSWKEALEHVHKAEKVLIQYESIYISVSFLSGILELKFGHHEEANQSFHRCKQACEILNLGFDFEIFFKLCDSMLISSLEDSKGKQKPMSKGKQKKLKGKKT</sequence>
<reference evidence="2 3" key="1">
    <citation type="journal article" date="2013" name="Genome Biol.">
        <title>The genome sequence of the most widely cultivated cacao type and its use to identify candidate genes regulating pod color.</title>
        <authorList>
            <person name="Motamayor J.C."/>
            <person name="Mockaitis K."/>
            <person name="Schmutz J."/>
            <person name="Haiminen N."/>
            <person name="Iii D.L."/>
            <person name="Cornejo O."/>
            <person name="Findley S.D."/>
            <person name="Zheng P."/>
            <person name="Utro F."/>
            <person name="Royaert S."/>
            <person name="Saski C."/>
            <person name="Jenkins J."/>
            <person name="Podicheti R."/>
            <person name="Zhao M."/>
            <person name="Scheffler B.E."/>
            <person name="Stack J.C."/>
            <person name="Feltus F.A."/>
            <person name="Mustiga G.M."/>
            <person name="Amores F."/>
            <person name="Phillips W."/>
            <person name="Marelli J.P."/>
            <person name="May G.D."/>
            <person name="Shapiro H."/>
            <person name="Ma J."/>
            <person name="Bustamante C.D."/>
            <person name="Schnell R.J."/>
            <person name="Main D."/>
            <person name="Gilbert D."/>
            <person name="Parida L."/>
            <person name="Kuhn D.N."/>
        </authorList>
    </citation>
    <scope>NUCLEOTIDE SEQUENCE [LARGE SCALE GENOMIC DNA]</scope>
    <source>
        <strain evidence="3">cv. Matina 1-6</strain>
    </source>
</reference>
<organism evidence="2 3">
    <name type="scientific">Theobroma cacao</name>
    <name type="common">Cacao</name>
    <name type="synonym">Cocoa</name>
    <dbReference type="NCBI Taxonomy" id="3641"/>
    <lineage>
        <taxon>Eukaryota</taxon>
        <taxon>Viridiplantae</taxon>
        <taxon>Streptophyta</taxon>
        <taxon>Embryophyta</taxon>
        <taxon>Tracheophyta</taxon>
        <taxon>Spermatophyta</taxon>
        <taxon>Magnoliopsida</taxon>
        <taxon>eudicotyledons</taxon>
        <taxon>Gunneridae</taxon>
        <taxon>Pentapetalae</taxon>
        <taxon>rosids</taxon>
        <taxon>malvids</taxon>
        <taxon>Malvales</taxon>
        <taxon>Malvaceae</taxon>
        <taxon>Byttnerioideae</taxon>
        <taxon>Theobroma</taxon>
    </lineage>
</organism>
<dbReference type="EMBL" id="CM001882">
    <property type="protein sequence ID" value="EOY02674.1"/>
    <property type="molecule type" value="Genomic_DNA"/>
</dbReference>
<evidence type="ECO:0000256" key="1">
    <source>
        <dbReference type="SAM" id="MobiDB-lite"/>
    </source>
</evidence>
<evidence type="ECO:0000313" key="3">
    <source>
        <dbReference type="Proteomes" id="UP000026915"/>
    </source>
</evidence>
<dbReference type="AlphaFoldDB" id="A0A061EK93"/>
<dbReference type="Proteomes" id="UP000026915">
    <property type="component" value="Chromosome 4"/>
</dbReference>
<feature type="compositionally biased region" description="Basic residues" evidence="1">
    <location>
        <begin position="206"/>
        <end position="223"/>
    </location>
</feature>
<evidence type="ECO:0000313" key="2">
    <source>
        <dbReference type="EMBL" id="EOY02674.1"/>
    </source>
</evidence>
<protein>
    <submittedName>
        <fullName evidence="2">Uncharacterized protein</fullName>
    </submittedName>
</protein>
<feature type="region of interest" description="Disordered" evidence="1">
    <location>
        <begin position="202"/>
        <end position="223"/>
    </location>
</feature>